<evidence type="ECO:0000313" key="9">
    <source>
        <dbReference type="EMBL" id="CBF88489.1"/>
    </source>
</evidence>
<dbReference type="PANTHER" id="PTHR48022">
    <property type="entry name" value="PLASTIDIC GLUCOSE TRANSPORTER 4"/>
    <property type="match status" value="1"/>
</dbReference>
<dbReference type="PANTHER" id="PTHR48022:SF43">
    <property type="entry name" value="QUINATE TRANSPORTER, PUTATIVE (AFU_ORTHOLOGUE AFUA_1G16230)-RELATED"/>
    <property type="match status" value="1"/>
</dbReference>
<dbReference type="OrthoDB" id="508119at2759"/>
<evidence type="ECO:0000259" key="8">
    <source>
        <dbReference type="PROSITE" id="PS50850"/>
    </source>
</evidence>
<dbReference type="SUPFAM" id="SSF103473">
    <property type="entry name" value="MFS general substrate transporter"/>
    <property type="match status" value="1"/>
</dbReference>
<comment type="similarity">
    <text evidence="2">Belongs to the major facilitator superfamily. Sugar transporter (TC 2.A.1.1) family.</text>
</comment>
<accession>C8VUI4</accession>
<keyword evidence="5 7" id="KW-1133">Transmembrane helix</keyword>
<dbReference type="GO" id="GO:0008643">
    <property type="term" value="P:carbohydrate transport"/>
    <property type="evidence" value="ECO:0000318"/>
    <property type="project" value="GO_Central"/>
</dbReference>
<dbReference type="PROSITE" id="PS50850">
    <property type="entry name" value="MFS"/>
    <property type="match status" value="1"/>
</dbReference>
<dbReference type="GO" id="GO:0005351">
    <property type="term" value="F:carbohydrate:proton symporter activity"/>
    <property type="evidence" value="ECO:0000318"/>
    <property type="project" value="GO_Central"/>
</dbReference>
<feature type="domain" description="Major facilitator superfamily (MFS) profile" evidence="8">
    <location>
        <begin position="20"/>
        <end position="458"/>
    </location>
</feature>
<feature type="transmembrane region" description="Helical" evidence="7">
    <location>
        <begin position="304"/>
        <end position="322"/>
    </location>
</feature>
<gene>
    <name evidence="9" type="ORF">ANIA_00938</name>
</gene>
<dbReference type="InterPro" id="IPR003663">
    <property type="entry name" value="Sugar/inositol_transpt"/>
</dbReference>
<dbReference type="InterPro" id="IPR005828">
    <property type="entry name" value="MFS_sugar_transport-like"/>
</dbReference>
<name>Q5BEU2_EMENI</name>
<dbReference type="OMA" id="MQTIAQW"/>
<dbReference type="GO" id="GO:0016020">
    <property type="term" value="C:membrane"/>
    <property type="evidence" value="ECO:0000318"/>
    <property type="project" value="GO_Central"/>
</dbReference>
<evidence type="ECO:0000256" key="4">
    <source>
        <dbReference type="ARBA" id="ARBA00022692"/>
    </source>
</evidence>
<feature type="transmembrane region" description="Helical" evidence="7">
    <location>
        <begin position="133"/>
        <end position="157"/>
    </location>
</feature>
<reference evidence="10" key="1">
    <citation type="journal article" date="2005" name="Nature">
        <title>Sequencing of Aspergillus nidulans and comparative analysis with A. fumigatus and A. oryzae.</title>
        <authorList>
            <person name="Galagan J.E."/>
            <person name="Calvo S.E."/>
            <person name="Cuomo C."/>
            <person name="Ma L.J."/>
            <person name="Wortman J.R."/>
            <person name="Batzoglou S."/>
            <person name="Lee S.I."/>
            <person name="Basturkmen M."/>
            <person name="Spevak C.C."/>
            <person name="Clutterbuck J."/>
            <person name="Kapitonov V."/>
            <person name="Jurka J."/>
            <person name="Scazzocchio C."/>
            <person name="Farman M."/>
            <person name="Butler J."/>
            <person name="Purcell S."/>
            <person name="Harris S."/>
            <person name="Braus G.H."/>
            <person name="Draht O."/>
            <person name="Busch S."/>
            <person name="D'Enfert C."/>
            <person name="Bouchier C."/>
            <person name="Goldman G.H."/>
            <person name="Bell-Pedersen D."/>
            <person name="Griffiths-Jones S."/>
            <person name="Doonan J.H."/>
            <person name="Yu J."/>
            <person name="Vienken K."/>
            <person name="Pain A."/>
            <person name="Freitag M."/>
            <person name="Selker E.U."/>
            <person name="Archer D.B."/>
            <person name="Penalva M.A."/>
            <person name="Oakley B.R."/>
            <person name="Momany M."/>
            <person name="Tanaka T."/>
            <person name="Kumagai T."/>
            <person name="Asai K."/>
            <person name="Machida M."/>
            <person name="Nierman W.C."/>
            <person name="Denning D.W."/>
            <person name="Caddick M."/>
            <person name="Hynes M."/>
            <person name="Paoletti M."/>
            <person name="Fischer R."/>
            <person name="Miller B."/>
            <person name="Dyer P."/>
            <person name="Sachs M.S."/>
            <person name="Osmani S.A."/>
            <person name="Birren B.W."/>
        </authorList>
    </citation>
    <scope>NUCLEOTIDE SEQUENCE [LARGE SCALE GENOMIC DNA]</scope>
    <source>
        <strain evidence="10">FGSC A4 / ATCC 38163 / CBS 112.46 / NRRL 194 / M139</strain>
    </source>
</reference>
<organism evidence="9 10">
    <name type="scientific">Emericella nidulans (strain FGSC A4 / ATCC 38163 / CBS 112.46 / NRRL 194 / M139)</name>
    <name type="common">Aspergillus nidulans</name>
    <dbReference type="NCBI Taxonomy" id="227321"/>
    <lineage>
        <taxon>Eukaryota</taxon>
        <taxon>Fungi</taxon>
        <taxon>Dikarya</taxon>
        <taxon>Ascomycota</taxon>
        <taxon>Pezizomycotina</taxon>
        <taxon>Eurotiomycetes</taxon>
        <taxon>Eurotiomycetidae</taxon>
        <taxon>Eurotiales</taxon>
        <taxon>Aspergillaceae</taxon>
        <taxon>Aspergillus</taxon>
        <taxon>Aspergillus subgen. Nidulantes</taxon>
    </lineage>
</organism>
<dbReference type="InterPro" id="IPR050360">
    <property type="entry name" value="MFS_Sugar_Transporters"/>
</dbReference>
<dbReference type="PRINTS" id="PR00171">
    <property type="entry name" value="SUGRTRNSPORT"/>
</dbReference>
<keyword evidence="10" id="KW-1185">Reference proteome</keyword>
<feature type="transmembrane region" description="Helical" evidence="7">
    <location>
        <begin position="403"/>
        <end position="424"/>
    </location>
</feature>
<evidence type="ECO:0000256" key="7">
    <source>
        <dbReference type="SAM" id="Phobius"/>
    </source>
</evidence>
<evidence type="ECO:0000256" key="3">
    <source>
        <dbReference type="ARBA" id="ARBA00022448"/>
    </source>
</evidence>
<evidence type="ECO:0000256" key="2">
    <source>
        <dbReference type="ARBA" id="ARBA00010992"/>
    </source>
</evidence>
<keyword evidence="3" id="KW-0813">Transport</keyword>
<keyword evidence="6 7" id="KW-0472">Membrane</keyword>
<dbReference type="Proteomes" id="UP000000560">
    <property type="component" value="Chromosome VIII"/>
</dbReference>
<proteinExistence type="inferred from homology"/>
<dbReference type="EMBL" id="BN001308">
    <property type="protein sequence ID" value="CBF88489.1"/>
    <property type="molecule type" value="Genomic_DNA"/>
</dbReference>
<dbReference type="InterPro" id="IPR020846">
    <property type="entry name" value="MFS_dom"/>
</dbReference>
<dbReference type="AlphaFoldDB" id="Q5BEU2"/>
<feature type="transmembrane region" description="Helical" evidence="7">
    <location>
        <begin position="102"/>
        <end position="127"/>
    </location>
</feature>
<dbReference type="eggNOG" id="KOG0254">
    <property type="taxonomic scope" value="Eukaryota"/>
</dbReference>
<dbReference type="InterPro" id="IPR036259">
    <property type="entry name" value="MFS_trans_sf"/>
</dbReference>
<reference evidence="10" key="2">
    <citation type="journal article" date="2009" name="Fungal Genet. Biol.">
        <title>The 2008 update of the Aspergillus nidulans genome annotation: a community effort.</title>
        <authorList>
            <person name="Wortman J.R."/>
            <person name="Gilsenan J.M."/>
            <person name="Joardar V."/>
            <person name="Deegan J."/>
            <person name="Clutterbuck J."/>
            <person name="Andersen M.R."/>
            <person name="Archer D."/>
            <person name="Bencina M."/>
            <person name="Braus G."/>
            <person name="Coutinho P."/>
            <person name="von Dohren H."/>
            <person name="Doonan J."/>
            <person name="Driessen A.J."/>
            <person name="Durek P."/>
            <person name="Espeso E."/>
            <person name="Fekete E."/>
            <person name="Flipphi M."/>
            <person name="Estrada C.G."/>
            <person name="Geysens S."/>
            <person name="Goldman G."/>
            <person name="de Groot P.W."/>
            <person name="Hansen K."/>
            <person name="Harris S.D."/>
            <person name="Heinekamp T."/>
            <person name="Helmstaedt K."/>
            <person name="Henrissat B."/>
            <person name="Hofmann G."/>
            <person name="Homan T."/>
            <person name="Horio T."/>
            <person name="Horiuchi H."/>
            <person name="James S."/>
            <person name="Jones M."/>
            <person name="Karaffa L."/>
            <person name="Karanyi Z."/>
            <person name="Kato M."/>
            <person name="Keller N."/>
            <person name="Kelly D.E."/>
            <person name="Kiel J.A."/>
            <person name="Kim J.M."/>
            <person name="van der Klei I.J."/>
            <person name="Klis F.M."/>
            <person name="Kovalchuk A."/>
            <person name="Krasevec N."/>
            <person name="Kubicek C.P."/>
            <person name="Liu B."/>
            <person name="Maccabe A."/>
            <person name="Meyer V."/>
            <person name="Mirabito P."/>
            <person name="Miskei M."/>
            <person name="Mos M."/>
            <person name="Mullins J."/>
            <person name="Nelson D.R."/>
            <person name="Nielsen J."/>
            <person name="Oakley B.R."/>
            <person name="Osmani S.A."/>
            <person name="Pakula T."/>
            <person name="Paszewski A."/>
            <person name="Paulsen I."/>
            <person name="Pilsyk S."/>
            <person name="Pocsi I."/>
            <person name="Punt P.J."/>
            <person name="Ram A.F."/>
            <person name="Ren Q."/>
            <person name="Robellet X."/>
            <person name="Robson G."/>
            <person name="Seiboth B."/>
            <person name="van Solingen P."/>
            <person name="Specht T."/>
            <person name="Sun J."/>
            <person name="Taheri-Talesh N."/>
            <person name="Takeshita N."/>
            <person name="Ussery D."/>
            <person name="vanKuyk P.A."/>
            <person name="Visser H."/>
            <person name="van de Vondervoort P.J."/>
            <person name="de Vries R.P."/>
            <person name="Walton J."/>
            <person name="Xiang X."/>
            <person name="Xiong Y."/>
            <person name="Zeng A.P."/>
            <person name="Brandt B.W."/>
            <person name="Cornell M.J."/>
            <person name="van den Hondel C.A."/>
            <person name="Visser J."/>
            <person name="Oliver S.G."/>
            <person name="Turner G."/>
        </authorList>
    </citation>
    <scope>GENOME REANNOTATION</scope>
    <source>
        <strain evidence="10">FGSC A4 / ATCC 38163 / CBS 112.46 / NRRL 194 / M139</strain>
    </source>
</reference>
<dbReference type="HOGENOM" id="CLU_001265_30_12_1"/>
<feature type="transmembrane region" description="Helical" evidence="7">
    <location>
        <begin position="329"/>
        <end position="351"/>
    </location>
</feature>
<sequence length="491" mass="54709">MRRLELDRSRWTTPSFYAFVILVIACGSIPKGYDEGGYSASVRLYSFKADFNLLDSNWTNNETGLANRVANITSFNVLGAALGALVSLDLNDRLGRLRSWQLACAVWMSGTFIQVFASGMYGLLLFARIWGGLGAGALTVATPLYLSEIGFFINYGANIHMSPTRSQYRLVQSIPLIPVGVAFGASTMIPETPRYLVSKSRLEEGRNVLARLRGLDALSPKIEEEFSLITTQARFRADTLSSISNWTAFKETQSNPNYRQRFWLLMAMQTISQWTGGNGITYYVSTIFESAGVTGNATSLVSSGAYGVVKLVFTMAFTWGLIDFLGRRYCVLLGLTLQLAAHVYLACYMGVLRPSDDTELVNKPASNTAIAAVFIYAIGWSIGLCTVPYLYGTEIFPTRIRNVSYAVSMSLHWFFQFAVVRVTPNMFVSLHDWGAYMFWAIICFVGLVVLGIWMPETKGVDIELMGELFEGPWYLRWRARVRPKNGEQTGL</sequence>
<evidence type="ECO:0000256" key="6">
    <source>
        <dbReference type="ARBA" id="ARBA00023136"/>
    </source>
</evidence>
<dbReference type="Gene3D" id="1.20.1250.20">
    <property type="entry name" value="MFS general substrate transporter like domains"/>
    <property type="match status" value="1"/>
</dbReference>
<evidence type="ECO:0000256" key="5">
    <source>
        <dbReference type="ARBA" id="ARBA00022989"/>
    </source>
</evidence>
<evidence type="ECO:0000313" key="10">
    <source>
        <dbReference type="Proteomes" id="UP000000560"/>
    </source>
</evidence>
<feature type="transmembrane region" description="Helical" evidence="7">
    <location>
        <begin position="262"/>
        <end position="284"/>
    </location>
</feature>
<dbReference type="PROSITE" id="PS51257">
    <property type="entry name" value="PROKAR_LIPOPROTEIN"/>
    <property type="match status" value="1"/>
</dbReference>
<evidence type="ECO:0000256" key="1">
    <source>
        <dbReference type="ARBA" id="ARBA00004141"/>
    </source>
</evidence>
<protein>
    <submittedName>
        <fullName evidence="9">MFS quinate transporter, putative (AFU_orthologue AFUA_1G16230)</fullName>
    </submittedName>
</protein>
<dbReference type="RefSeq" id="XP_658542.1">
    <property type="nucleotide sequence ID" value="XM_653450.2"/>
</dbReference>
<comment type="subcellular location">
    <subcellularLocation>
        <location evidence="1">Membrane</location>
        <topology evidence="1">Multi-pass membrane protein</topology>
    </subcellularLocation>
</comment>
<dbReference type="InParanoid" id="Q5BEU2"/>
<feature type="transmembrane region" description="Helical" evidence="7">
    <location>
        <begin position="371"/>
        <end position="391"/>
    </location>
</feature>
<dbReference type="Pfam" id="PF00083">
    <property type="entry name" value="Sugar_tr"/>
    <property type="match status" value="1"/>
</dbReference>
<dbReference type="KEGG" id="ani:ANIA_00938"/>
<dbReference type="GeneID" id="2876702"/>
<accession>Q5BEU2</accession>
<keyword evidence="4 7" id="KW-0812">Transmembrane</keyword>
<feature type="transmembrane region" description="Helical" evidence="7">
    <location>
        <begin position="436"/>
        <end position="455"/>
    </location>
</feature>